<reference evidence="2 3" key="1">
    <citation type="journal article" date="2018" name="MBio">
        <title>Insights into the evolution of host association through the isolation and characterization of a novel human periodontal pathobiont, Desulfobulbus oralis.</title>
        <authorList>
            <person name="Cross K.L."/>
            <person name="Chirania P."/>
            <person name="Xiong W."/>
            <person name="Beall C.J."/>
            <person name="Elkins J.G."/>
            <person name="Giannone R.J."/>
            <person name="Griffen A.L."/>
            <person name="Guss A.M."/>
            <person name="Hettich R.L."/>
            <person name="Joshi S.S."/>
            <person name="Mokrzan E.M."/>
            <person name="Martin R.K."/>
            <person name="Zhulin I.B."/>
            <person name="Leys E.J."/>
            <person name="Podar M."/>
        </authorList>
    </citation>
    <scope>NUCLEOTIDE SEQUENCE [LARGE SCALE GENOMIC DNA]</scope>
    <source>
        <strain evidence="2 3">ORNL</strain>
    </source>
</reference>
<feature type="transmembrane region" description="Helical" evidence="1">
    <location>
        <begin position="87"/>
        <end position="105"/>
    </location>
</feature>
<dbReference type="EMBL" id="CP021255">
    <property type="protein sequence ID" value="AVD71743.1"/>
    <property type="molecule type" value="Genomic_DNA"/>
</dbReference>
<keyword evidence="1" id="KW-1133">Transmembrane helix</keyword>
<dbReference type="KEGG" id="deo:CAY53_09945"/>
<evidence type="ECO:0000313" key="3">
    <source>
        <dbReference type="Proteomes" id="UP000239867"/>
    </source>
</evidence>
<evidence type="ECO:0000313" key="2">
    <source>
        <dbReference type="EMBL" id="AVD71743.1"/>
    </source>
</evidence>
<dbReference type="Proteomes" id="UP000239867">
    <property type="component" value="Chromosome"/>
</dbReference>
<sequence>MVCFFFVSGCATIINGSKNPIAINSNPDGAEISIINKKGEVIHKGTTPATVTLKSGAGYFKGEDYKVIFKKEGYAPKEAQIQRKISGWYIGGNFLFGGLIGWLIVDPITGAMWTLSDLNMDLEPQSSHMIKEGVHIIKLDDVPEALRSNLVKLN</sequence>
<protein>
    <recommendedName>
        <fullName evidence="4">PEGA domain-containing protein</fullName>
    </recommendedName>
</protein>
<gene>
    <name evidence="2" type="ORF">CAY53_09945</name>
</gene>
<keyword evidence="1" id="KW-0472">Membrane</keyword>
<dbReference type="AlphaFoldDB" id="A0A2L1GPZ0"/>
<evidence type="ECO:0008006" key="4">
    <source>
        <dbReference type="Google" id="ProtNLM"/>
    </source>
</evidence>
<evidence type="ECO:0000256" key="1">
    <source>
        <dbReference type="SAM" id="Phobius"/>
    </source>
</evidence>
<keyword evidence="1" id="KW-0812">Transmembrane</keyword>
<accession>A0A2L1GPZ0</accession>
<organism evidence="2 3">
    <name type="scientific">Desulfobulbus oralis</name>
    <dbReference type="NCBI Taxonomy" id="1986146"/>
    <lineage>
        <taxon>Bacteria</taxon>
        <taxon>Pseudomonadati</taxon>
        <taxon>Thermodesulfobacteriota</taxon>
        <taxon>Desulfobulbia</taxon>
        <taxon>Desulfobulbales</taxon>
        <taxon>Desulfobulbaceae</taxon>
        <taxon>Desulfobulbus</taxon>
    </lineage>
</organism>
<keyword evidence="3" id="KW-1185">Reference proteome</keyword>
<proteinExistence type="predicted"/>
<name>A0A2L1GPZ0_9BACT</name>